<comment type="subcellular location">
    <subcellularLocation>
        <location evidence="1">Mitochondrion inner membrane</location>
        <topology evidence="1">Single-pass membrane protein</topology>
    </subcellularLocation>
</comment>
<evidence type="ECO:0000313" key="11">
    <source>
        <dbReference type="EMBL" id="CAK9197772.1"/>
    </source>
</evidence>
<proteinExistence type="inferred from homology"/>
<keyword evidence="5" id="KW-0812">Transmembrane</keyword>
<dbReference type="PANTHER" id="PTHR34559">
    <property type="entry name" value="CYTOCHROME B-C1 COMPLEX SUBUNIT 8"/>
    <property type="match status" value="1"/>
</dbReference>
<dbReference type="Pfam" id="PF10890">
    <property type="entry name" value="Cyt_b-c1_8"/>
    <property type="match status" value="1"/>
</dbReference>
<evidence type="ECO:0000256" key="3">
    <source>
        <dbReference type="ARBA" id="ARBA00022448"/>
    </source>
</evidence>
<evidence type="ECO:0000256" key="4">
    <source>
        <dbReference type="ARBA" id="ARBA00022660"/>
    </source>
</evidence>
<evidence type="ECO:0000256" key="9">
    <source>
        <dbReference type="ARBA" id="ARBA00023128"/>
    </source>
</evidence>
<keyword evidence="9" id="KW-0496">Mitochondrion</keyword>
<organism evidence="11 12">
    <name type="scientific">Sphagnum troendelagicum</name>
    <dbReference type="NCBI Taxonomy" id="128251"/>
    <lineage>
        <taxon>Eukaryota</taxon>
        <taxon>Viridiplantae</taxon>
        <taxon>Streptophyta</taxon>
        <taxon>Embryophyta</taxon>
        <taxon>Bryophyta</taxon>
        <taxon>Sphagnophytina</taxon>
        <taxon>Sphagnopsida</taxon>
        <taxon>Sphagnales</taxon>
        <taxon>Sphagnaceae</taxon>
        <taxon>Sphagnum</taxon>
    </lineage>
</organism>
<keyword evidence="8" id="KW-1133">Transmembrane helix</keyword>
<keyword evidence="4" id="KW-0679">Respiratory chain</keyword>
<dbReference type="InterPro" id="IPR036642">
    <property type="entry name" value="Cyt_bc1_su8_sf"/>
</dbReference>
<dbReference type="Proteomes" id="UP001497512">
    <property type="component" value="Chromosome 11"/>
</dbReference>
<reference evidence="11" key="1">
    <citation type="submission" date="2024-02" db="EMBL/GenBank/DDBJ databases">
        <authorList>
            <consortium name="ELIXIR-Norway"/>
            <consortium name="Elixir Norway"/>
        </authorList>
    </citation>
    <scope>NUCLEOTIDE SEQUENCE</scope>
</reference>
<dbReference type="InterPro" id="IPR020101">
    <property type="entry name" value="Cyt_b-c1_8-plants"/>
</dbReference>
<dbReference type="PANTHER" id="PTHR34559:SF1">
    <property type="entry name" value="OS06G0175900 PROTEIN"/>
    <property type="match status" value="1"/>
</dbReference>
<name>A0ABP0TIY1_9BRYO</name>
<dbReference type="SUPFAM" id="SSF81508">
    <property type="entry name" value="Ubiquinone-binding protein QP-C of cytochrome bc1 complex (Ubiquinol-cytochrome c reductase)"/>
    <property type="match status" value="1"/>
</dbReference>
<dbReference type="Gene3D" id="1.20.5.210">
    <property type="entry name" value="Cytochrome b-c1 complex subunit 8"/>
    <property type="match status" value="1"/>
</dbReference>
<evidence type="ECO:0000313" key="12">
    <source>
        <dbReference type="Proteomes" id="UP001497512"/>
    </source>
</evidence>
<evidence type="ECO:0000256" key="6">
    <source>
        <dbReference type="ARBA" id="ARBA00022792"/>
    </source>
</evidence>
<evidence type="ECO:0000256" key="1">
    <source>
        <dbReference type="ARBA" id="ARBA00004434"/>
    </source>
</evidence>
<gene>
    <name evidence="11" type="ORF">CSSPTR1EN2_LOCUS4141</name>
</gene>
<evidence type="ECO:0000256" key="5">
    <source>
        <dbReference type="ARBA" id="ARBA00022692"/>
    </source>
</evidence>
<evidence type="ECO:0000256" key="10">
    <source>
        <dbReference type="ARBA" id="ARBA00023136"/>
    </source>
</evidence>
<keyword evidence="6" id="KW-0999">Mitochondrion inner membrane</keyword>
<keyword evidence="12" id="KW-1185">Reference proteome</keyword>
<protein>
    <recommendedName>
        <fullName evidence="13">Cytochrome b-c1 complex subunit 8</fullName>
    </recommendedName>
</protein>
<keyword evidence="3" id="KW-0813">Transport</keyword>
<comment type="similarity">
    <text evidence="2">Belongs to the UQCRQ/QCR8 family.</text>
</comment>
<keyword evidence="7" id="KW-0249">Electron transport</keyword>
<accession>A0ABP0TIY1</accession>
<dbReference type="EMBL" id="OZ019903">
    <property type="protein sequence ID" value="CAK9197772.1"/>
    <property type="molecule type" value="Genomic_DNA"/>
</dbReference>
<evidence type="ECO:0008006" key="13">
    <source>
        <dbReference type="Google" id="ProtNLM"/>
    </source>
</evidence>
<evidence type="ECO:0000256" key="7">
    <source>
        <dbReference type="ARBA" id="ARBA00022982"/>
    </source>
</evidence>
<evidence type="ECO:0000256" key="8">
    <source>
        <dbReference type="ARBA" id="ARBA00022989"/>
    </source>
</evidence>
<sequence>MVAVRLREVAYTWSPMHQNIMNGLWKDAAVKLRKRVADNWSSALTLVVPVASTYWYAEHFRQEEKLHHRTLEKNHRSG</sequence>
<evidence type="ECO:0000256" key="2">
    <source>
        <dbReference type="ARBA" id="ARBA00007668"/>
    </source>
</evidence>
<keyword evidence="10" id="KW-0472">Membrane</keyword>